<comment type="caution">
    <text evidence="1">The sequence shown here is derived from an EMBL/GenBank/DDBJ whole genome shotgun (WGS) entry which is preliminary data.</text>
</comment>
<sequence length="101" mass="11426">MEKRRPTYDLEAIKLAIGSVETLAMTTTALRDATALGFDRGGIVETIGGIERSMFFKSMTTFADHRVWQDVYHVPARGLTLYVKFQADVITEFTVMSFKEK</sequence>
<protein>
    <submittedName>
        <fullName evidence="1">Type II toxin-antitoxin system MqsR family toxin</fullName>
    </submittedName>
</protein>
<organism evidence="1 2">
    <name type="scientific">Candidatus Rhodoblastus alkanivorans</name>
    <dbReference type="NCBI Taxonomy" id="2954117"/>
    <lineage>
        <taxon>Bacteria</taxon>
        <taxon>Pseudomonadati</taxon>
        <taxon>Pseudomonadota</taxon>
        <taxon>Alphaproteobacteria</taxon>
        <taxon>Hyphomicrobiales</taxon>
        <taxon>Rhodoblastaceae</taxon>
        <taxon>Rhodoblastus</taxon>
    </lineage>
</organism>
<evidence type="ECO:0000313" key="1">
    <source>
        <dbReference type="EMBL" id="MCI4681683.1"/>
    </source>
</evidence>
<dbReference type="CDD" id="cd12869">
    <property type="entry name" value="MqsR"/>
    <property type="match status" value="1"/>
</dbReference>
<keyword evidence="2" id="KW-1185">Reference proteome</keyword>
<dbReference type="EMBL" id="JAIVFP010000001">
    <property type="protein sequence ID" value="MCI4681683.1"/>
    <property type="molecule type" value="Genomic_DNA"/>
</dbReference>
<proteinExistence type="predicted"/>
<reference evidence="1" key="1">
    <citation type="journal article" date="2022" name="ISME J.">
        <title>Identification of active gaseous-alkane degraders at natural gas seeps.</title>
        <authorList>
            <person name="Farhan Ul Haque M."/>
            <person name="Hernandez M."/>
            <person name="Crombie A.T."/>
            <person name="Murrell J.C."/>
        </authorList>
    </citation>
    <scope>NUCLEOTIDE SEQUENCE</scope>
    <source>
        <strain evidence="1">PC2</strain>
    </source>
</reference>
<dbReference type="RefSeq" id="WP_243065732.1">
    <property type="nucleotide sequence ID" value="NZ_JAIVFK010000017.1"/>
</dbReference>
<dbReference type="Gene3D" id="3.30.2310.40">
    <property type="match status" value="1"/>
</dbReference>
<gene>
    <name evidence="1" type="ORF">K2U94_02685</name>
</gene>
<name>A0ABS9Z219_9HYPH</name>
<accession>A0ABS9Z219</accession>
<dbReference type="InterPro" id="IPR031451">
    <property type="entry name" value="MqsR_toxin"/>
</dbReference>
<dbReference type="Pfam" id="PF15723">
    <property type="entry name" value="MqsR_toxin"/>
    <property type="match status" value="1"/>
</dbReference>
<dbReference type="InterPro" id="IPR038493">
    <property type="entry name" value="MqsR_sf"/>
</dbReference>
<evidence type="ECO:0000313" key="2">
    <source>
        <dbReference type="Proteomes" id="UP001139104"/>
    </source>
</evidence>
<dbReference type="Proteomes" id="UP001139104">
    <property type="component" value="Unassembled WGS sequence"/>
</dbReference>